<comment type="caution">
    <text evidence="3">The sequence shown here is derived from an EMBL/GenBank/DDBJ whole genome shotgun (WGS) entry which is preliminary data.</text>
</comment>
<dbReference type="PANTHER" id="PTHR36565">
    <property type="entry name" value="UPF0332 PROTEIN TM_1000"/>
    <property type="match status" value="1"/>
</dbReference>
<dbReference type="RefSeq" id="WP_117546510.1">
    <property type="nucleotide sequence ID" value="NZ_QVME01000004.1"/>
</dbReference>
<feature type="domain" description="HEPN" evidence="2">
    <location>
        <begin position="11"/>
        <end position="124"/>
    </location>
</feature>
<dbReference type="AlphaFoldDB" id="A0A3E3IKR7"/>
<dbReference type="InterPro" id="IPR052226">
    <property type="entry name" value="UPF0332_toxin"/>
</dbReference>
<proteinExistence type="inferred from homology"/>
<reference evidence="3 4" key="1">
    <citation type="submission" date="2018-08" db="EMBL/GenBank/DDBJ databases">
        <title>A genome reference for cultivated species of the human gut microbiota.</title>
        <authorList>
            <person name="Zou Y."/>
            <person name="Xue W."/>
            <person name="Luo G."/>
        </authorList>
    </citation>
    <scope>NUCLEOTIDE SEQUENCE [LARGE SCALE GENOMIC DNA]</scope>
    <source>
        <strain evidence="3 4">TF05-12AC</strain>
    </source>
</reference>
<accession>A0A3E3IKR7</accession>
<evidence type="ECO:0000313" key="3">
    <source>
        <dbReference type="EMBL" id="RGE67634.1"/>
    </source>
</evidence>
<dbReference type="PANTHER" id="PTHR36565:SF1">
    <property type="entry name" value="UPF0332 PROTEIN TM_1000"/>
    <property type="match status" value="1"/>
</dbReference>
<name>A0A3E3IKR7_9FIRM</name>
<dbReference type="Pfam" id="PF05168">
    <property type="entry name" value="HEPN"/>
    <property type="match status" value="1"/>
</dbReference>
<gene>
    <name evidence="3" type="ORF">DXC40_09045</name>
</gene>
<organism evidence="3 4">
    <name type="scientific">Anaerotruncus colihominis</name>
    <dbReference type="NCBI Taxonomy" id="169435"/>
    <lineage>
        <taxon>Bacteria</taxon>
        <taxon>Bacillati</taxon>
        <taxon>Bacillota</taxon>
        <taxon>Clostridia</taxon>
        <taxon>Eubacteriales</taxon>
        <taxon>Oscillospiraceae</taxon>
        <taxon>Anaerotruncus</taxon>
    </lineage>
</organism>
<dbReference type="EMBL" id="QVME01000004">
    <property type="protein sequence ID" value="RGE67634.1"/>
    <property type="molecule type" value="Genomic_DNA"/>
</dbReference>
<evidence type="ECO:0000256" key="1">
    <source>
        <dbReference type="ARBA" id="ARBA00038248"/>
    </source>
</evidence>
<evidence type="ECO:0000313" key="4">
    <source>
        <dbReference type="Proteomes" id="UP000260828"/>
    </source>
</evidence>
<comment type="similarity">
    <text evidence="1">Belongs to the UPF0332 family.</text>
</comment>
<sequence length="132" mass="15352">MLEPSRQALSQYRLSKAEECYIAAKCLLDDGLYTDSANRSYYAIFHAVRALLALEGVDFKKHSGVISHFQQHYIKTGMFDREYSDVVRDAFSIRQNCDYEDFFIISREDVVQQLADARRFLDTVTTYLNSQK</sequence>
<protein>
    <submittedName>
        <fullName evidence="3">HEPN domain-containing protein</fullName>
    </submittedName>
</protein>
<dbReference type="InterPro" id="IPR007842">
    <property type="entry name" value="HEPN_dom"/>
</dbReference>
<dbReference type="Proteomes" id="UP000260828">
    <property type="component" value="Unassembled WGS sequence"/>
</dbReference>
<dbReference type="Gene3D" id="1.20.120.330">
    <property type="entry name" value="Nucleotidyltransferases domain 2"/>
    <property type="match status" value="1"/>
</dbReference>
<evidence type="ECO:0000259" key="2">
    <source>
        <dbReference type="Pfam" id="PF05168"/>
    </source>
</evidence>